<dbReference type="RefSeq" id="WP_046328554.1">
    <property type="nucleotide sequence ID" value="NZ_CP011280.1"/>
</dbReference>
<accession>A0A0E3UUN7</accession>
<reference evidence="2 3" key="1">
    <citation type="journal article" date="2012" name="BMC Genomics">
        <title>Genomic sequence analysis and characterization of Sneathia amnii sp. nov.</title>
        <authorList>
            <consortium name="Vaginal Microbiome Consortium (additional members)"/>
            <person name="Harwich M.D.Jr."/>
            <person name="Serrano M.G."/>
            <person name="Fettweis J.M."/>
            <person name="Alves J.M."/>
            <person name="Reimers M.A."/>
            <person name="Buck G.A."/>
            <person name="Jefferson K.K."/>
        </authorList>
    </citation>
    <scope>NUCLEOTIDE SEQUENCE [LARGE SCALE GENOMIC DNA]</scope>
    <source>
        <strain evidence="2 3">SN35</strain>
    </source>
</reference>
<dbReference type="PATRIC" id="fig|1069640.6.peg.519"/>
<evidence type="ECO:0000313" key="3">
    <source>
        <dbReference type="Proteomes" id="UP000033103"/>
    </source>
</evidence>
<keyword evidence="3" id="KW-1185">Reference proteome</keyword>
<proteinExistence type="predicted"/>
<gene>
    <name evidence="2" type="ORF">VC03_02695</name>
</gene>
<dbReference type="KEGG" id="sns:VC03_02695"/>
<sequence>MNKKFELKNIKNEFPLMKTLRFELKPQGDTLKNFMESIYDEDKDLYDSSFEAKKIMTKYYLKVLDEILSEISVDWKKLYNDLLNKEKKEIDELLQKEIEKKFKDYPGIKNIFSGKCIEDIKESPDFNEDEKRKVEKFDKKTTYFTAYFKNIKNIFTVNGKSASAIYRIADNFKKYSKNVELYEKLKKDEKIMKYLNENKFDEKTMDNLFDVSKYNSYLRQVDIEKYNTLLSGYSKENGEKVKGLNELINEIHV</sequence>
<feature type="domain" description="Cas12a REC1" evidence="1">
    <location>
        <begin position="52"/>
        <end position="251"/>
    </location>
</feature>
<name>A0A0E3UUN7_9FUSO</name>
<dbReference type="AlphaFoldDB" id="A0A0E3UUN7"/>
<organism evidence="2 3">
    <name type="scientific">Sneathia vaginalis</name>
    <dbReference type="NCBI Taxonomy" id="187101"/>
    <lineage>
        <taxon>Bacteria</taxon>
        <taxon>Fusobacteriati</taxon>
        <taxon>Fusobacteriota</taxon>
        <taxon>Fusobacteriia</taxon>
        <taxon>Fusobacteriales</taxon>
        <taxon>Leptotrichiaceae</taxon>
        <taxon>Sneathia</taxon>
    </lineage>
</organism>
<dbReference type="HOGENOM" id="CLU_1097935_0_0_0"/>
<evidence type="ECO:0000259" key="1">
    <source>
        <dbReference type="Pfam" id="PF18501"/>
    </source>
</evidence>
<evidence type="ECO:0000313" key="2">
    <source>
        <dbReference type="EMBL" id="AKC95448.1"/>
    </source>
</evidence>
<dbReference type="Proteomes" id="UP000033103">
    <property type="component" value="Chromosome"/>
</dbReference>
<dbReference type="InterPro" id="IPR040787">
    <property type="entry name" value="Cas12a_REC1"/>
</dbReference>
<dbReference type="OrthoDB" id="318356at2"/>
<dbReference type="Pfam" id="PF18501">
    <property type="entry name" value="REC1"/>
    <property type="match status" value="1"/>
</dbReference>
<dbReference type="EMBL" id="CP011280">
    <property type="protein sequence ID" value="AKC95448.1"/>
    <property type="molecule type" value="Genomic_DNA"/>
</dbReference>
<protein>
    <recommendedName>
        <fullName evidence="1">Cas12a REC1 domain-containing protein</fullName>
    </recommendedName>
</protein>
<dbReference type="STRING" id="187101.VC03_02695"/>